<dbReference type="InterPro" id="IPR036388">
    <property type="entry name" value="WH-like_DNA-bd_sf"/>
</dbReference>
<dbReference type="InterPro" id="IPR026881">
    <property type="entry name" value="WYL_dom"/>
</dbReference>
<dbReference type="Proteomes" id="UP000005012">
    <property type="component" value="Chromosome"/>
</dbReference>
<evidence type="ECO:0000259" key="1">
    <source>
        <dbReference type="Pfam" id="PF08279"/>
    </source>
</evidence>
<evidence type="ECO:0000313" key="3">
    <source>
        <dbReference type="EMBL" id="AFH93475.1"/>
    </source>
</evidence>
<dbReference type="InterPro" id="IPR036390">
    <property type="entry name" value="WH_DNA-bd_sf"/>
</dbReference>
<dbReference type="PANTHER" id="PTHR34580:SF3">
    <property type="entry name" value="PROTEIN PAFB"/>
    <property type="match status" value="1"/>
</dbReference>
<dbReference type="PROSITE" id="PS52050">
    <property type="entry name" value="WYL"/>
    <property type="match status" value="1"/>
</dbReference>
<dbReference type="GeneID" id="93517725"/>
<protein>
    <submittedName>
        <fullName evidence="3">Transcriptional regulator</fullName>
    </submittedName>
</protein>
<gene>
    <name evidence="3" type="ordered locus">S70_08045</name>
</gene>
<dbReference type="KEGG" id="psi:S70_08045"/>
<organism evidence="3 4">
    <name type="scientific">Providencia stuartii (strain MRSN 2154)</name>
    <dbReference type="NCBI Taxonomy" id="1157951"/>
    <lineage>
        <taxon>Bacteria</taxon>
        <taxon>Pseudomonadati</taxon>
        <taxon>Pseudomonadota</taxon>
        <taxon>Gammaproteobacteria</taxon>
        <taxon>Enterobacterales</taxon>
        <taxon>Morganellaceae</taxon>
        <taxon>Providencia</taxon>
    </lineage>
</organism>
<dbReference type="HOGENOM" id="CLU_041141_7_1_6"/>
<proteinExistence type="predicted"/>
<evidence type="ECO:0000313" key="4">
    <source>
        <dbReference type="Proteomes" id="UP000005012"/>
    </source>
</evidence>
<reference evidence="3 4" key="1">
    <citation type="journal article" date="2012" name="J. Bacteriol.">
        <title>Complete Genome Sequence of Providencia stuartii Clinical Isolate MRSN 2154.</title>
        <authorList>
            <person name="Clifford R.J."/>
            <person name="Hang J."/>
            <person name="Riley M.C."/>
            <person name="Onmus-Leone F."/>
            <person name="Kuschner R.A."/>
            <person name="Lesho E.P."/>
            <person name="Waterman P.E."/>
        </authorList>
    </citation>
    <scope>NUCLEOTIDE SEQUENCE [LARGE SCALE GENOMIC DNA]</scope>
    <source>
        <strain evidence="3 4">MRSN 2154</strain>
    </source>
</reference>
<dbReference type="EMBL" id="CP003488">
    <property type="protein sequence ID" value="AFH93475.1"/>
    <property type="molecule type" value="Genomic_DNA"/>
</dbReference>
<dbReference type="Gene3D" id="1.10.10.10">
    <property type="entry name" value="Winged helix-like DNA-binding domain superfamily/Winged helix DNA-binding domain"/>
    <property type="match status" value="1"/>
</dbReference>
<feature type="domain" description="WYL" evidence="2">
    <location>
        <begin position="140"/>
        <end position="201"/>
    </location>
</feature>
<dbReference type="RefSeq" id="WP_004926059.1">
    <property type="nucleotide sequence ID" value="NC_017731.1"/>
</dbReference>
<dbReference type="OrthoDB" id="9807255at2"/>
<feature type="domain" description="Helix-turn-helix type 11" evidence="1">
    <location>
        <begin position="6"/>
        <end position="60"/>
    </location>
</feature>
<accession>A0A140NK40</accession>
<dbReference type="InterPro" id="IPR051534">
    <property type="entry name" value="CBASS_pafABC_assoc_protein"/>
</dbReference>
<dbReference type="InterPro" id="IPR013196">
    <property type="entry name" value="HTH_11"/>
</dbReference>
<name>A0A140NK40_PROSM</name>
<dbReference type="AlphaFoldDB" id="A0A140NK40"/>
<evidence type="ECO:0000259" key="2">
    <source>
        <dbReference type="Pfam" id="PF13280"/>
    </source>
</evidence>
<dbReference type="Pfam" id="PF13280">
    <property type="entry name" value="WYL"/>
    <property type="match status" value="1"/>
</dbReference>
<dbReference type="Pfam" id="PF08279">
    <property type="entry name" value="HTH_11"/>
    <property type="match status" value="1"/>
</dbReference>
<dbReference type="PATRIC" id="fig|1157951.4.peg.1605"/>
<sequence length="232" mass="26711">MTRTQRLLTLLQILKESRYPITAESLASQLHISIRSVYRDIDELRCQGAEITGEAGIGYQLKSGLLLPPLMFDDNELEALILGLRWVQSNADEELKLSAMRAINKINAVVKQGSQNLINQTTLFAPSTQIAPINNVIAKNLRLSLRKEIKAKIDYQDESGKFSSRVIWPIAIGYMKDTQVLAAWCELRESYRHFRLDRIQSYIALEDKLPYPKHYLFEQWRKETLCVTTDRI</sequence>
<dbReference type="SUPFAM" id="SSF46785">
    <property type="entry name" value="Winged helix' DNA-binding domain"/>
    <property type="match status" value="1"/>
</dbReference>
<dbReference type="PANTHER" id="PTHR34580">
    <property type="match status" value="1"/>
</dbReference>
<reference evidence="4" key="2">
    <citation type="submission" date="2012-04" db="EMBL/GenBank/DDBJ databases">
        <title>Complete genome sequence of Providencia stuartii clinical isolate MRSN 2154.</title>
        <authorList>
            <person name="Clifford R.J."/>
            <person name="Hang J."/>
            <person name="Riley M.C."/>
            <person name="Onmus-Leone F."/>
            <person name="Kuschner R.A."/>
            <person name="Lesho E.P."/>
            <person name="Waterman P.E."/>
        </authorList>
    </citation>
    <scope>NUCLEOTIDE SEQUENCE [LARGE SCALE GENOMIC DNA]</scope>
    <source>
        <strain evidence="4">MRSN 2154</strain>
    </source>
</reference>